<sequence>MSQLSSRTCRVSFWLGVSCYAAIALMLGYALFALLTPDFLVTQAIDKIFHEPVTWTIGPLARILLLVLGLVTLSAVLYTLWHTARLFSLYSTGEAISATTSETISRIGIGLLAQAAMSFFGTTLTGLILSIGAPEGRGILVIAIKGPEIGFALAGGLMMLIGLVMLQAVEAVRENREFV</sequence>
<evidence type="ECO:0000313" key="2">
    <source>
        <dbReference type="EMBL" id="QGX97143.1"/>
    </source>
</evidence>
<organism evidence="2 3">
    <name type="scientific">Roseovarius faecimaris</name>
    <dbReference type="NCBI Taxonomy" id="2494550"/>
    <lineage>
        <taxon>Bacteria</taxon>
        <taxon>Pseudomonadati</taxon>
        <taxon>Pseudomonadota</taxon>
        <taxon>Alphaproteobacteria</taxon>
        <taxon>Rhodobacterales</taxon>
        <taxon>Roseobacteraceae</taxon>
        <taxon>Roseovarius</taxon>
    </lineage>
</organism>
<feature type="transmembrane region" description="Helical" evidence="1">
    <location>
        <begin position="149"/>
        <end position="169"/>
    </location>
</feature>
<gene>
    <name evidence="2" type="ORF">EI983_02150</name>
</gene>
<keyword evidence="1" id="KW-1133">Transmembrane helix</keyword>
<proteinExistence type="predicted"/>
<name>A0A6I6IMW6_9RHOB</name>
<dbReference type="OrthoDB" id="7849390at2"/>
<protein>
    <recommendedName>
        <fullName evidence="4">DUF2975 domain-containing protein</fullName>
    </recommendedName>
</protein>
<dbReference type="Proteomes" id="UP000428330">
    <property type="component" value="Chromosome"/>
</dbReference>
<keyword evidence="1" id="KW-0472">Membrane</keyword>
<dbReference type="RefSeq" id="WP_157705648.1">
    <property type="nucleotide sequence ID" value="NZ_CP034348.1"/>
</dbReference>
<reference evidence="3" key="1">
    <citation type="submission" date="2018-12" db="EMBL/GenBank/DDBJ databases">
        <title>Complete genome sequence of Roseovarius sp. MME-070.</title>
        <authorList>
            <person name="Nam Y.-D."/>
            <person name="Kang J."/>
            <person name="Chung W.-H."/>
            <person name="Park Y.S."/>
        </authorList>
    </citation>
    <scope>NUCLEOTIDE SEQUENCE [LARGE SCALE GENOMIC DNA]</scope>
    <source>
        <strain evidence="3">MME-070</strain>
    </source>
</reference>
<feature type="transmembrane region" description="Helical" evidence="1">
    <location>
        <begin position="107"/>
        <end position="129"/>
    </location>
</feature>
<evidence type="ECO:0008006" key="4">
    <source>
        <dbReference type="Google" id="ProtNLM"/>
    </source>
</evidence>
<keyword evidence="3" id="KW-1185">Reference proteome</keyword>
<feature type="transmembrane region" description="Helical" evidence="1">
    <location>
        <begin position="55"/>
        <end position="81"/>
    </location>
</feature>
<dbReference type="EMBL" id="CP034348">
    <property type="protein sequence ID" value="QGX97143.1"/>
    <property type="molecule type" value="Genomic_DNA"/>
</dbReference>
<feature type="transmembrane region" description="Helical" evidence="1">
    <location>
        <begin position="12"/>
        <end position="35"/>
    </location>
</feature>
<evidence type="ECO:0000256" key="1">
    <source>
        <dbReference type="SAM" id="Phobius"/>
    </source>
</evidence>
<keyword evidence="1" id="KW-0812">Transmembrane</keyword>
<dbReference type="AlphaFoldDB" id="A0A6I6IMW6"/>
<accession>A0A6I6IMW6</accession>
<evidence type="ECO:0000313" key="3">
    <source>
        <dbReference type="Proteomes" id="UP000428330"/>
    </source>
</evidence>
<dbReference type="KEGG" id="rom:EI983_02150"/>